<dbReference type="EMBL" id="CM045760">
    <property type="protein sequence ID" value="KAI8025534.1"/>
    <property type="molecule type" value="Genomic_DNA"/>
</dbReference>
<name>A0ACC0IJQ7_9ERIC</name>
<organism evidence="1 2">
    <name type="scientific">Camellia lanceoleosa</name>
    <dbReference type="NCBI Taxonomy" id="1840588"/>
    <lineage>
        <taxon>Eukaryota</taxon>
        <taxon>Viridiplantae</taxon>
        <taxon>Streptophyta</taxon>
        <taxon>Embryophyta</taxon>
        <taxon>Tracheophyta</taxon>
        <taxon>Spermatophyta</taxon>
        <taxon>Magnoliopsida</taxon>
        <taxon>eudicotyledons</taxon>
        <taxon>Gunneridae</taxon>
        <taxon>Pentapetalae</taxon>
        <taxon>asterids</taxon>
        <taxon>Ericales</taxon>
        <taxon>Theaceae</taxon>
        <taxon>Camellia</taxon>
    </lineage>
</organism>
<evidence type="ECO:0000313" key="2">
    <source>
        <dbReference type="Proteomes" id="UP001060215"/>
    </source>
</evidence>
<gene>
    <name evidence="1" type="ORF">LOK49_LG02G01188</name>
</gene>
<comment type="caution">
    <text evidence="1">The sequence shown here is derived from an EMBL/GenBank/DDBJ whole genome shotgun (WGS) entry which is preliminary data.</text>
</comment>
<sequence length="166" mass="18594">MDRDSPSEAQHTMLVIAVLIATTTYQTVHSPLGGVWADDSMSSNNNTNNNVSKPHKARQAIMGSKNWVSYGLFILFNSIGFFTSLQMIYCLTSGFPLQLELQIAMFAHIVTYDTCMAAITSNDKLWIFFTVISSLLPILIPITTRVARNYQKKARTALWPRNQESA</sequence>
<accession>A0ACC0IJQ7</accession>
<proteinExistence type="predicted"/>
<evidence type="ECO:0000313" key="1">
    <source>
        <dbReference type="EMBL" id="KAI8025534.1"/>
    </source>
</evidence>
<keyword evidence="2" id="KW-1185">Reference proteome</keyword>
<protein>
    <submittedName>
        <fullName evidence="1">Uncharacterized protein</fullName>
    </submittedName>
</protein>
<reference evidence="1 2" key="1">
    <citation type="journal article" date="2022" name="Plant J.">
        <title>Chromosome-level genome of Camellia lanceoleosa provides a valuable resource for understanding genome evolution and self-incompatibility.</title>
        <authorList>
            <person name="Gong W."/>
            <person name="Xiao S."/>
            <person name="Wang L."/>
            <person name="Liao Z."/>
            <person name="Chang Y."/>
            <person name="Mo W."/>
            <person name="Hu G."/>
            <person name="Li W."/>
            <person name="Zhao G."/>
            <person name="Zhu H."/>
            <person name="Hu X."/>
            <person name="Ji K."/>
            <person name="Xiang X."/>
            <person name="Song Q."/>
            <person name="Yuan D."/>
            <person name="Jin S."/>
            <person name="Zhang L."/>
        </authorList>
    </citation>
    <scope>NUCLEOTIDE SEQUENCE [LARGE SCALE GENOMIC DNA]</scope>
    <source>
        <strain evidence="1">SQ_2022a</strain>
    </source>
</reference>
<dbReference type="Proteomes" id="UP001060215">
    <property type="component" value="Chromosome 3"/>
</dbReference>